<dbReference type="eggNOG" id="COG3328">
    <property type="taxonomic scope" value="Bacteria"/>
</dbReference>
<comment type="similarity">
    <text evidence="2">Belongs to the transposase mutator family.</text>
</comment>
<gene>
    <name evidence="6" type="ORF">EH55_06455</name>
</gene>
<keyword evidence="3" id="KW-0815">Transposition</keyword>
<dbReference type="STRING" id="2754.EH55_06455"/>
<sequence>MKDNTTAGKNPSAGGKIITINEGKVKGYLNTVVKDVVEETLNGMLDAKADELCKASKYERYPKRLSARAGHYTKTPHVVAGDLKLKIPRLRSIPFETAIIERYRRSEEYLLRNHL</sequence>
<protein>
    <recommendedName>
        <fullName evidence="8">Mutator family transposase</fullName>
    </recommendedName>
</protein>
<evidence type="ECO:0000313" key="6">
    <source>
        <dbReference type="EMBL" id="KEJ92020.1"/>
    </source>
</evidence>
<keyword evidence="4" id="KW-0238">DNA-binding</keyword>
<evidence type="ECO:0000256" key="2">
    <source>
        <dbReference type="ARBA" id="ARBA00010961"/>
    </source>
</evidence>
<proteinExistence type="inferred from homology"/>
<comment type="function">
    <text evidence="1">Required for the transposition of the insertion element.</text>
</comment>
<name>A0A073IR73_9BACT</name>
<organism evidence="6 7">
    <name type="scientific">Synergistes jonesii</name>
    <dbReference type="NCBI Taxonomy" id="2754"/>
    <lineage>
        <taxon>Bacteria</taxon>
        <taxon>Thermotogati</taxon>
        <taxon>Synergistota</taxon>
        <taxon>Synergistia</taxon>
        <taxon>Synergistales</taxon>
        <taxon>Synergistaceae</taxon>
        <taxon>Synergistes</taxon>
    </lineage>
</organism>
<dbReference type="EMBL" id="JMKI01000036">
    <property type="protein sequence ID" value="KEJ92020.1"/>
    <property type="molecule type" value="Genomic_DNA"/>
</dbReference>
<evidence type="ECO:0008006" key="8">
    <source>
        <dbReference type="Google" id="ProtNLM"/>
    </source>
</evidence>
<keyword evidence="5" id="KW-0233">DNA recombination</keyword>
<evidence type="ECO:0000256" key="5">
    <source>
        <dbReference type="ARBA" id="ARBA00023172"/>
    </source>
</evidence>
<dbReference type="Proteomes" id="UP000027665">
    <property type="component" value="Unassembled WGS sequence"/>
</dbReference>
<dbReference type="GO" id="GO:0006313">
    <property type="term" value="P:DNA transposition"/>
    <property type="evidence" value="ECO:0007669"/>
    <property type="project" value="InterPro"/>
</dbReference>
<dbReference type="Pfam" id="PF00872">
    <property type="entry name" value="Transposase_mut"/>
    <property type="match status" value="1"/>
</dbReference>
<keyword evidence="7" id="KW-1185">Reference proteome</keyword>
<evidence type="ECO:0000256" key="3">
    <source>
        <dbReference type="ARBA" id="ARBA00022578"/>
    </source>
</evidence>
<evidence type="ECO:0000313" key="7">
    <source>
        <dbReference type="Proteomes" id="UP000027665"/>
    </source>
</evidence>
<dbReference type="InterPro" id="IPR001207">
    <property type="entry name" value="Transposase_mutator"/>
</dbReference>
<evidence type="ECO:0000256" key="4">
    <source>
        <dbReference type="ARBA" id="ARBA00023125"/>
    </source>
</evidence>
<dbReference type="AlphaFoldDB" id="A0A073IR73"/>
<comment type="caution">
    <text evidence="6">The sequence shown here is derived from an EMBL/GenBank/DDBJ whole genome shotgun (WGS) entry which is preliminary data.</text>
</comment>
<dbReference type="GO" id="GO:0003677">
    <property type="term" value="F:DNA binding"/>
    <property type="evidence" value="ECO:0007669"/>
    <property type="project" value="UniProtKB-KW"/>
</dbReference>
<evidence type="ECO:0000256" key="1">
    <source>
        <dbReference type="ARBA" id="ARBA00002190"/>
    </source>
</evidence>
<reference evidence="6 7" key="1">
    <citation type="submission" date="2014-04" db="EMBL/GenBank/DDBJ databases">
        <title>Draft Genome Sequence of Synergistes jonesii.</title>
        <authorList>
            <person name="Coil D.A."/>
            <person name="Eisen J.A."/>
            <person name="Holland-Moritz H.E."/>
        </authorList>
    </citation>
    <scope>NUCLEOTIDE SEQUENCE [LARGE SCALE GENOMIC DNA]</scope>
    <source>
        <strain evidence="6 7">78-1</strain>
    </source>
</reference>
<dbReference type="GO" id="GO:0004803">
    <property type="term" value="F:transposase activity"/>
    <property type="evidence" value="ECO:0007669"/>
    <property type="project" value="InterPro"/>
</dbReference>
<accession>A0A073IR73</accession>